<organism evidence="1 2">
    <name type="scientific">Claveliimonas bilis</name>
    <dbReference type="NCBI Taxonomy" id="3028070"/>
    <lineage>
        <taxon>Bacteria</taxon>
        <taxon>Bacillati</taxon>
        <taxon>Bacillota</taxon>
        <taxon>Clostridia</taxon>
        <taxon>Lachnospirales</taxon>
        <taxon>Lachnospiraceae</taxon>
        <taxon>Claveliimonas</taxon>
    </lineage>
</organism>
<dbReference type="RefSeq" id="WP_230105549.1">
    <property type="nucleotide sequence ID" value="NZ_AP024845.1"/>
</dbReference>
<sequence length="88" mass="9966">MTKDIAKKMLLEEISALFDITISDLNDNLLDQKFGIDTVDFLYLINTLETKYGINICRILETNDSPIFTVNNLAAEIEAIGINENRNN</sequence>
<evidence type="ECO:0000313" key="2">
    <source>
        <dbReference type="Proteomes" id="UP001305815"/>
    </source>
</evidence>
<protein>
    <recommendedName>
        <fullName evidence="3">Carrier domain-containing protein</fullName>
    </recommendedName>
</protein>
<gene>
    <name evidence="1" type="ORF">Lac1_22790</name>
</gene>
<keyword evidence="2" id="KW-1185">Reference proteome</keyword>
<dbReference type="EMBL" id="AP027742">
    <property type="protein sequence ID" value="BDZ78096.1"/>
    <property type="molecule type" value="Genomic_DNA"/>
</dbReference>
<accession>A0ABM8IBT7</accession>
<name>A0ABM8IBT7_9FIRM</name>
<proteinExistence type="predicted"/>
<reference evidence="2" key="1">
    <citation type="journal article" date="2023" name="Int. J. Syst. Evol. Microbiol.">
        <title>Claveliimonas bilis gen. nov., sp. nov., deoxycholic acid-producing bacteria isolated from human faeces, and reclassification of Sellimonas monacensis Zenner et al. 2021 as Claveliimonas monacensis comb. nov.</title>
        <authorList>
            <person name="Hisatomi A."/>
            <person name="Kastawa N.W.E.P.G."/>
            <person name="Song I."/>
            <person name="Ohkuma M."/>
            <person name="Fukiya S."/>
            <person name="Sakamoto M."/>
        </authorList>
    </citation>
    <scope>NUCLEOTIDE SEQUENCE [LARGE SCALE GENOMIC DNA]</scope>
    <source>
        <strain evidence="2">12BBH14</strain>
    </source>
</reference>
<evidence type="ECO:0000313" key="1">
    <source>
        <dbReference type="EMBL" id="BDZ78096.1"/>
    </source>
</evidence>
<dbReference type="InterPro" id="IPR036736">
    <property type="entry name" value="ACP-like_sf"/>
</dbReference>
<evidence type="ECO:0008006" key="3">
    <source>
        <dbReference type="Google" id="ProtNLM"/>
    </source>
</evidence>
<dbReference type="Proteomes" id="UP001305815">
    <property type="component" value="Chromosome"/>
</dbReference>
<dbReference type="SUPFAM" id="SSF47336">
    <property type="entry name" value="ACP-like"/>
    <property type="match status" value="1"/>
</dbReference>